<dbReference type="EMBL" id="JABULY010000001">
    <property type="protein sequence ID" value="MBV6530689.1"/>
    <property type="molecule type" value="Genomic_DNA"/>
</dbReference>
<keyword evidence="5" id="KW-1185">Reference proteome</keyword>
<keyword evidence="1" id="KW-1133">Transmembrane helix</keyword>
<feature type="transmembrane region" description="Helical" evidence="1">
    <location>
        <begin position="198"/>
        <end position="222"/>
    </location>
</feature>
<evidence type="ECO:0000256" key="1">
    <source>
        <dbReference type="SAM" id="Phobius"/>
    </source>
</evidence>
<dbReference type="Proteomes" id="UP000732858">
    <property type="component" value="Unassembled WGS sequence"/>
</dbReference>
<feature type="transmembrane region" description="Helical" evidence="1">
    <location>
        <begin position="98"/>
        <end position="114"/>
    </location>
</feature>
<feature type="transmembrane region" description="Helical" evidence="1">
    <location>
        <begin position="265"/>
        <end position="284"/>
    </location>
</feature>
<evidence type="ECO:0000313" key="2">
    <source>
        <dbReference type="EMBL" id="MBV6530689.1"/>
    </source>
</evidence>
<feature type="transmembrane region" description="Helical" evidence="1">
    <location>
        <begin position="70"/>
        <end position="86"/>
    </location>
</feature>
<feature type="transmembrane region" description="Helical" evidence="1">
    <location>
        <begin position="234"/>
        <end position="253"/>
    </location>
</feature>
<reference evidence="3 5" key="1">
    <citation type="journal article" date="2021" name="Mol. Ecol.">
        <title>Polar bear-adapted Ursidibacter maritimus are remarkably conserved after generations in captivity.</title>
        <authorList>
            <person name="Espinosa-Gongora C."/>
            <person name="Hansen M.J."/>
            <person name="Bertelsen M.F."/>
            <person name="Bojesen A.M."/>
        </authorList>
    </citation>
    <scope>NUCLEOTIDE SEQUENCE</scope>
    <source>
        <strain evidence="3">Pb43105x</strain>
        <strain evidence="2 5">Pb43106</strain>
    </source>
</reference>
<evidence type="ECO:0000313" key="5">
    <source>
        <dbReference type="Proteomes" id="UP001196379"/>
    </source>
</evidence>
<dbReference type="GeneID" id="65548733"/>
<organism evidence="3 4">
    <name type="scientific">Ursidibacter maritimus</name>
    <dbReference type="NCBI Taxonomy" id="1331689"/>
    <lineage>
        <taxon>Bacteria</taxon>
        <taxon>Pseudomonadati</taxon>
        <taxon>Pseudomonadota</taxon>
        <taxon>Gammaproteobacteria</taxon>
        <taxon>Pasteurellales</taxon>
        <taxon>Pasteurellaceae</taxon>
        <taxon>Ursidibacter</taxon>
    </lineage>
</organism>
<keyword evidence="1" id="KW-0812">Transmembrane</keyword>
<dbReference type="OrthoDB" id="5677648at2"/>
<dbReference type="InterPro" id="IPR025291">
    <property type="entry name" value="DUF4153"/>
</dbReference>
<keyword evidence="1" id="KW-0472">Membrane</keyword>
<accession>A0A949T272</accession>
<dbReference type="Proteomes" id="UP001196379">
    <property type="component" value="Unassembled WGS sequence"/>
</dbReference>
<comment type="caution">
    <text evidence="3">The sequence shown here is derived from an EMBL/GenBank/DDBJ whole genome shotgun (WGS) entry which is preliminary data.</text>
</comment>
<proteinExistence type="predicted"/>
<feature type="transmembrane region" description="Helical" evidence="1">
    <location>
        <begin position="47"/>
        <end position="63"/>
    </location>
</feature>
<feature type="transmembrane region" description="Helical" evidence="1">
    <location>
        <begin position="21"/>
        <end position="41"/>
    </location>
</feature>
<evidence type="ECO:0000313" key="4">
    <source>
        <dbReference type="Proteomes" id="UP000732858"/>
    </source>
</evidence>
<protein>
    <submittedName>
        <fullName evidence="3">DUF4153 domain-containing protein</fullName>
    </submittedName>
</protein>
<feature type="transmembrane region" description="Helical" evidence="1">
    <location>
        <begin position="126"/>
        <end position="149"/>
    </location>
</feature>
<feature type="transmembrane region" description="Helical" evidence="1">
    <location>
        <begin position="296"/>
        <end position="315"/>
    </location>
</feature>
<dbReference type="EMBL" id="JABUMC010000001">
    <property type="protein sequence ID" value="MBV6545765.1"/>
    <property type="molecule type" value="Genomic_DNA"/>
</dbReference>
<name>A0A949T272_9PAST</name>
<dbReference type="RefSeq" id="WP_157402890.1">
    <property type="nucleotide sequence ID" value="NZ_JABULY010000001.1"/>
</dbReference>
<gene>
    <name evidence="2" type="ORF">HT657_00765</name>
    <name evidence="3" type="ORF">HT672_00365</name>
</gene>
<feature type="transmembrane region" description="Helical" evidence="1">
    <location>
        <begin position="169"/>
        <end position="186"/>
    </location>
</feature>
<dbReference type="AlphaFoldDB" id="A0A949T272"/>
<sequence length="582" mass="68335">MAIFSFLNKILGSLKYAVAQHPIEILLTTIFAVPLLFIDILYLQHRAYWIFTPVFLIVVYLFRQTKWYNFSWLVPALSCVALWYFNDNAEIYLTSPKFWGLNCIMIIILFSMPFQRENQSYISDALSTVFNVLFASLTGWLISGIIFAVMGSIEILFGSTIDWELQSRIVIFSCYFFIPLFFLTYQQRQSNKLTLERWLDILLSFVAAPTLMLFTVILYVYVAKIIMDGELPQGMVANIVLPYVTIGLAIYCLRTISEKPRWNTFFHWYPYLAIVPFVLLWFAIKSRISAYAWTEDRIYLVALASALSICYIIVMLPKLRQYRNLALIIIVAIFTMTFVLNPKQIAYDSQVTRFEKALERLDVLQNGKIRSDFNVKKDLSKIPESQVKDWQMIRELAGYLFYNLERPLEMDQNWSAETIFVNKYGPQFSELRRIYIYSDGRITLDDEMISNETVSSMVYKRETNLDININGFKRLVYWEEFINRNENFWDQSSPYKSLPFCLVTDEESCWDLDEMIREAFSKHKLDPMVRHSRDILEPLNADLLNFTDKNGNKLLLGDIRIVFLEEQGYVLSNMSRVMVLMK</sequence>
<evidence type="ECO:0000313" key="3">
    <source>
        <dbReference type="EMBL" id="MBV6545765.1"/>
    </source>
</evidence>
<dbReference type="Pfam" id="PF13687">
    <property type="entry name" value="DUF4153"/>
    <property type="match status" value="1"/>
</dbReference>
<feature type="transmembrane region" description="Helical" evidence="1">
    <location>
        <begin position="322"/>
        <end position="340"/>
    </location>
</feature>